<feature type="domain" description="Beta-Casp" evidence="3">
    <location>
        <begin position="251"/>
        <end position="399"/>
    </location>
</feature>
<dbReference type="SMART" id="SM01027">
    <property type="entry name" value="Beta-Casp"/>
    <property type="match status" value="1"/>
</dbReference>
<dbReference type="InterPro" id="IPR011108">
    <property type="entry name" value="RMMBL"/>
</dbReference>
<dbReference type="PANTHER" id="PTHR11203:SF37">
    <property type="entry name" value="INTEGRATOR COMPLEX SUBUNIT 11"/>
    <property type="match status" value="1"/>
</dbReference>
<dbReference type="EC" id="3.1.-.-" evidence="4"/>
<reference evidence="4 5" key="1">
    <citation type="submission" date="2020-08" db="EMBL/GenBank/DDBJ databases">
        <authorList>
            <person name="Criscuolo A."/>
        </authorList>
    </citation>
    <scope>NUCLEOTIDE SEQUENCE [LARGE SCALE GENOMIC DNA]</scope>
    <source>
        <strain evidence="4">CIP111764</strain>
    </source>
</reference>
<feature type="domain" description="Metallo-beta-lactamase" evidence="2">
    <location>
        <begin position="18"/>
        <end position="246"/>
    </location>
</feature>
<dbReference type="SMART" id="SM00849">
    <property type="entry name" value="Lactamase_B"/>
    <property type="match status" value="1"/>
</dbReference>
<sequence length="492" mass="55373">MVYPEILHHGAVQGVTGSCHQLLMDAEHSLLIDCGLFQGAETSQEGRAGANHLAIDFSLDGIKALVATHVHIDHVGRIPYLMAAGFKGPILCSEPSARLLPIVLEDAFKLGFSRDQRQVERYIKLVETRIVALPYRNWFTLFETDRLNCRIRLQRAGHILGSAYVEVDLHYPQEKRSKRIVFSGDLGAPHAPLLPAPKPPYRADLVVLESTYGDRLHEDRKIRRQRLEQVLEQALADNGSVLIPAFSIGRTQELLYELEDILHRKNLNETTGDATNRLAGVEPVDWPRLPIILDSPLASRFTEVYRELKPFWDAEAHLRLRKGRDPLSFANLITVDSHEAHLRMLRHLTDTARPAIVIAGNGMCSGGRIVNYLKSMLHDERHNVLFVGYQARGTPGRAIQTYGPRGGHVDLDGERFAIRARVHTIGGYSAHADQKGLVNFVTRMREWPSEVRIVHGESFAKQSLTKALQNFFVRYEHRVKVAVPVNKNDSAI</sequence>
<dbReference type="Pfam" id="PF10996">
    <property type="entry name" value="Beta-Casp"/>
    <property type="match status" value="1"/>
</dbReference>
<dbReference type="InterPro" id="IPR050698">
    <property type="entry name" value="MBL"/>
</dbReference>
<dbReference type="EMBL" id="CAJFCI010000077">
    <property type="protein sequence ID" value="CAD5109708.1"/>
    <property type="molecule type" value="Genomic_DNA"/>
</dbReference>
<proteinExistence type="predicted"/>
<evidence type="ECO:0000259" key="2">
    <source>
        <dbReference type="SMART" id="SM00849"/>
    </source>
</evidence>
<protein>
    <submittedName>
        <fullName evidence="4">Ribonuclease</fullName>
        <ecNumber evidence="4">3.1.-.-</ecNumber>
    </submittedName>
</protein>
<dbReference type="PANTHER" id="PTHR11203">
    <property type="entry name" value="CLEAVAGE AND POLYADENYLATION SPECIFICITY FACTOR FAMILY MEMBER"/>
    <property type="match status" value="1"/>
</dbReference>
<dbReference type="GO" id="GO:0004521">
    <property type="term" value="F:RNA endonuclease activity"/>
    <property type="evidence" value="ECO:0007669"/>
    <property type="project" value="TreeGrafter"/>
</dbReference>
<organism evidence="4 5">
    <name type="scientific">Zestomonas carbonaria</name>
    <dbReference type="NCBI Taxonomy" id="2762745"/>
    <lineage>
        <taxon>Bacteria</taxon>
        <taxon>Pseudomonadati</taxon>
        <taxon>Pseudomonadota</taxon>
        <taxon>Gammaproteobacteria</taxon>
        <taxon>Pseudomonadales</taxon>
        <taxon>Pseudomonadaceae</taxon>
        <taxon>Zestomonas</taxon>
    </lineage>
</organism>
<evidence type="ECO:0000256" key="1">
    <source>
        <dbReference type="ARBA" id="ARBA00022801"/>
    </source>
</evidence>
<dbReference type="RefSeq" id="WP_187673018.1">
    <property type="nucleotide sequence ID" value="NZ_CAJFCI010000077.1"/>
</dbReference>
<evidence type="ECO:0000313" key="5">
    <source>
        <dbReference type="Proteomes" id="UP000583387"/>
    </source>
</evidence>
<name>A0A7U7ERW4_9GAMM</name>
<dbReference type="InterPro" id="IPR036866">
    <property type="entry name" value="RibonucZ/Hydroxyglut_hydro"/>
</dbReference>
<dbReference type="Pfam" id="PF00753">
    <property type="entry name" value="Lactamase_B"/>
    <property type="match status" value="1"/>
</dbReference>
<dbReference type="Gene3D" id="3.60.15.10">
    <property type="entry name" value="Ribonuclease Z/Hydroxyacylglutathione hydrolase-like"/>
    <property type="match status" value="1"/>
</dbReference>
<evidence type="ECO:0000259" key="3">
    <source>
        <dbReference type="SMART" id="SM01027"/>
    </source>
</evidence>
<dbReference type="Proteomes" id="UP000583387">
    <property type="component" value="Unassembled WGS sequence"/>
</dbReference>
<comment type="caution">
    <text evidence="4">The sequence shown here is derived from an EMBL/GenBank/DDBJ whole genome shotgun (WGS) entry which is preliminary data.</text>
</comment>
<dbReference type="InterPro" id="IPR001279">
    <property type="entry name" value="Metallo-B-lactamas"/>
</dbReference>
<dbReference type="AlphaFoldDB" id="A0A7U7ERW4"/>
<dbReference type="Pfam" id="PF07521">
    <property type="entry name" value="RMMBL"/>
    <property type="match status" value="1"/>
</dbReference>
<dbReference type="GO" id="GO:0016787">
    <property type="term" value="F:hydrolase activity"/>
    <property type="evidence" value="ECO:0007669"/>
    <property type="project" value="UniProtKB-KW"/>
</dbReference>
<dbReference type="SUPFAM" id="SSF56281">
    <property type="entry name" value="Metallo-hydrolase/oxidoreductase"/>
    <property type="match status" value="1"/>
</dbReference>
<dbReference type="CDD" id="cd16295">
    <property type="entry name" value="TTHA0252-CPSF-like_MBL-fold"/>
    <property type="match status" value="1"/>
</dbReference>
<dbReference type="Gene3D" id="3.40.50.10890">
    <property type="match status" value="1"/>
</dbReference>
<keyword evidence="5" id="KW-1185">Reference proteome</keyword>
<keyword evidence="1 4" id="KW-0378">Hydrolase</keyword>
<gene>
    <name evidence="4" type="ORF">PSEWESI4_04014</name>
</gene>
<evidence type="ECO:0000313" key="4">
    <source>
        <dbReference type="EMBL" id="CAD5109708.1"/>
    </source>
</evidence>
<accession>A0A7U7ERW4</accession>
<dbReference type="InterPro" id="IPR022712">
    <property type="entry name" value="Beta_Casp"/>
</dbReference>